<dbReference type="Pfam" id="PF17279">
    <property type="entry name" value="DUF5344"/>
    <property type="match status" value="1"/>
</dbReference>
<dbReference type="Proteomes" id="UP000465062">
    <property type="component" value="Chromosome"/>
</dbReference>
<proteinExistence type="predicted"/>
<protein>
    <submittedName>
        <fullName evidence="2">Uncharacterized protein</fullName>
    </submittedName>
</protein>
<dbReference type="AlphaFoldDB" id="A0A6I6UTH1"/>
<name>A0A6I6UTH1_9BACI</name>
<organism evidence="2 3">
    <name type="scientific">Rossellomorea vietnamensis</name>
    <dbReference type="NCBI Taxonomy" id="218284"/>
    <lineage>
        <taxon>Bacteria</taxon>
        <taxon>Bacillati</taxon>
        <taxon>Bacillota</taxon>
        <taxon>Bacilli</taxon>
        <taxon>Bacillales</taxon>
        <taxon>Bacillaceae</taxon>
        <taxon>Rossellomorea</taxon>
    </lineage>
</organism>
<feature type="coiled-coil region" evidence="1">
    <location>
        <begin position="39"/>
        <end position="73"/>
    </location>
</feature>
<evidence type="ECO:0000256" key="1">
    <source>
        <dbReference type="SAM" id="Coils"/>
    </source>
</evidence>
<sequence>MGEELKIRYSAVEQAVTNIENAAGSLDTEFPTDSASGNRLDVVERINELNQQLREIRNLYKELLAENNQSVKKSLISMEEADHQLSSSIKLR</sequence>
<keyword evidence="1" id="KW-0175">Coiled coil</keyword>
<gene>
    <name evidence="2" type="ORF">FHE72_21480</name>
</gene>
<accession>A0A6I6UTH1</accession>
<dbReference type="InterPro" id="IPR046318">
    <property type="entry name" value="DUF5344"/>
</dbReference>
<dbReference type="EMBL" id="CP047394">
    <property type="protein sequence ID" value="QHE63269.1"/>
    <property type="molecule type" value="Genomic_DNA"/>
</dbReference>
<evidence type="ECO:0000313" key="3">
    <source>
        <dbReference type="Proteomes" id="UP000465062"/>
    </source>
</evidence>
<reference evidence="2 3" key="1">
    <citation type="submission" date="2019-06" db="EMBL/GenBank/DDBJ databases">
        <title>An operon consisting of a P-type ATPase gene and a transcriptional regular gene given the different cadmium resistance in Bacillus vietamensis 151-6 and Bacillus marisflavi 151-25.</title>
        <authorList>
            <person name="Yu X."/>
        </authorList>
    </citation>
    <scope>NUCLEOTIDE SEQUENCE [LARGE SCALE GENOMIC DNA]</scope>
    <source>
        <strain evidence="2 3">151-6</strain>
    </source>
</reference>
<dbReference type="KEGG" id="bvq:FHE72_21480"/>
<evidence type="ECO:0000313" key="2">
    <source>
        <dbReference type="EMBL" id="QHE63269.1"/>
    </source>
</evidence>
<dbReference type="RefSeq" id="WP_159362948.1">
    <property type="nucleotide sequence ID" value="NZ_CP047394.1"/>
</dbReference>